<dbReference type="Proteomes" id="UP000663918">
    <property type="component" value="Chromosome"/>
</dbReference>
<gene>
    <name evidence="1" type="ORF">IFJ75_08310</name>
</gene>
<accession>A0A975C2U2</accession>
<name>A0A975C2U2_9CAUL</name>
<evidence type="ECO:0000313" key="1">
    <source>
        <dbReference type="EMBL" id="QTC92833.1"/>
    </source>
</evidence>
<organism evidence="1 2">
    <name type="scientific">Brevundimonas goettingensis</name>
    <dbReference type="NCBI Taxonomy" id="2774190"/>
    <lineage>
        <taxon>Bacteria</taxon>
        <taxon>Pseudomonadati</taxon>
        <taxon>Pseudomonadota</taxon>
        <taxon>Alphaproteobacteria</taxon>
        <taxon>Caulobacterales</taxon>
        <taxon>Caulobacteraceae</taxon>
        <taxon>Brevundimonas</taxon>
    </lineage>
</organism>
<evidence type="ECO:0000313" key="2">
    <source>
        <dbReference type="Proteomes" id="UP000663918"/>
    </source>
</evidence>
<dbReference type="AlphaFoldDB" id="A0A975C2U2"/>
<dbReference type="RefSeq" id="WP_207932112.1">
    <property type="nucleotide sequence ID" value="NZ_CP062222.1"/>
</dbReference>
<dbReference type="KEGG" id="bgoe:IFJ75_08310"/>
<sequence>MTKLDHPNEPGKWTRLDAAEGRALWRRDRSDPFPVTQFYLLAPPRQSEVFYDEALARQQFAALGPRTADEAA</sequence>
<dbReference type="EMBL" id="CP062222">
    <property type="protein sequence ID" value="QTC92833.1"/>
    <property type="molecule type" value="Genomic_DNA"/>
</dbReference>
<keyword evidence="2" id="KW-1185">Reference proteome</keyword>
<proteinExistence type="predicted"/>
<protein>
    <submittedName>
        <fullName evidence="1">Uncharacterized protein</fullName>
    </submittedName>
</protein>
<reference evidence="1" key="1">
    <citation type="submission" date="2020-09" db="EMBL/GenBank/DDBJ databases">
        <title>Brevundimonas sp. LVF2 isolated from a puddle in Goettingen, Germany.</title>
        <authorList>
            <person name="Friedrich I."/>
            <person name="Klassen A."/>
            <person name="Hannes N."/>
            <person name="Schneider D."/>
            <person name="Hertel R."/>
            <person name="Daniel R."/>
        </authorList>
    </citation>
    <scope>NUCLEOTIDE SEQUENCE</scope>
    <source>
        <strain evidence="1">LVF2</strain>
    </source>
</reference>